<protein>
    <submittedName>
        <fullName evidence="3">Uncharacterized protein LOC113211586</fullName>
    </submittedName>
</protein>
<dbReference type="Proteomes" id="UP000504606">
    <property type="component" value="Unplaced"/>
</dbReference>
<evidence type="ECO:0000313" key="2">
    <source>
        <dbReference type="Proteomes" id="UP000504606"/>
    </source>
</evidence>
<keyword evidence="1" id="KW-0732">Signal</keyword>
<keyword evidence="2" id="KW-1185">Reference proteome</keyword>
<evidence type="ECO:0000313" key="3">
    <source>
        <dbReference type="RefSeq" id="XP_026285781.1"/>
    </source>
</evidence>
<feature type="chain" id="PRO_5026686654" evidence="1">
    <location>
        <begin position="20"/>
        <end position="145"/>
    </location>
</feature>
<dbReference type="AlphaFoldDB" id="A0A6J1T576"/>
<name>A0A6J1T576_FRAOC</name>
<feature type="signal peptide" evidence="1">
    <location>
        <begin position="1"/>
        <end position="19"/>
    </location>
</feature>
<sequence>MQSAVLTTVLLVLLPVALGLQVNGNAGGRRHHRWQRSTAEEELAKWTQCQRDRQCDQATCSECGPDDRDCVDMCRRACWCGCGGYGSSLDWDSWDKCSKERRCFSTYWAGCGGAGECKDSTVLDYKRCDCECVQQASNRTSPPRR</sequence>
<evidence type="ECO:0000256" key="1">
    <source>
        <dbReference type="SAM" id="SignalP"/>
    </source>
</evidence>
<reference evidence="3" key="1">
    <citation type="submission" date="2025-08" db="UniProtKB">
        <authorList>
            <consortium name="RefSeq"/>
        </authorList>
    </citation>
    <scope>IDENTIFICATION</scope>
    <source>
        <tissue evidence="3">Whole organism</tissue>
    </source>
</reference>
<organism evidence="2 3">
    <name type="scientific">Frankliniella occidentalis</name>
    <name type="common">Western flower thrips</name>
    <name type="synonym">Euthrips occidentalis</name>
    <dbReference type="NCBI Taxonomy" id="133901"/>
    <lineage>
        <taxon>Eukaryota</taxon>
        <taxon>Metazoa</taxon>
        <taxon>Ecdysozoa</taxon>
        <taxon>Arthropoda</taxon>
        <taxon>Hexapoda</taxon>
        <taxon>Insecta</taxon>
        <taxon>Pterygota</taxon>
        <taxon>Neoptera</taxon>
        <taxon>Paraneoptera</taxon>
        <taxon>Thysanoptera</taxon>
        <taxon>Terebrantia</taxon>
        <taxon>Thripoidea</taxon>
        <taxon>Thripidae</taxon>
        <taxon>Frankliniella</taxon>
    </lineage>
</organism>
<dbReference type="GeneID" id="113211586"/>
<gene>
    <name evidence="3" type="primary">LOC113211586</name>
</gene>
<dbReference type="RefSeq" id="XP_026285781.1">
    <property type="nucleotide sequence ID" value="XM_026429996.2"/>
</dbReference>
<accession>A0A6J1T576</accession>
<dbReference type="KEGG" id="foc:113211586"/>
<proteinExistence type="predicted"/>